<dbReference type="InterPro" id="IPR009057">
    <property type="entry name" value="Homeodomain-like_sf"/>
</dbReference>
<dbReference type="EMBL" id="LT629776">
    <property type="protein sequence ID" value="SDS25813.1"/>
    <property type="molecule type" value="Genomic_DNA"/>
</dbReference>
<evidence type="ECO:0000313" key="7">
    <source>
        <dbReference type="Proteomes" id="UP000185663"/>
    </source>
</evidence>
<dbReference type="SMART" id="SM00342">
    <property type="entry name" value="HTH_ARAC"/>
    <property type="match status" value="1"/>
</dbReference>
<dbReference type="PANTHER" id="PTHR46796">
    <property type="entry name" value="HTH-TYPE TRANSCRIPTIONAL ACTIVATOR RHAS-RELATED"/>
    <property type="match status" value="1"/>
</dbReference>
<dbReference type="InterPro" id="IPR000700">
    <property type="entry name" value="PAS-assoc_C"/>
</dbReference>
<dbReference type="PROSITE" id="PS50113">
    <property type="entry name" value="PAC"/>
    <property type="match status" value="1"/>
</dbReference>
<dbReference type="RefSeq" id="WP_231959315.1">
    <property type="nucleotide sequence ID" value="NZ_LT629776.1"/>
</dbReference>
<dbReference type="Pfam" id="PF08448">
    <property type="entry name" value="PAS_4"/>
    <property type="match status" value="1"/>
</dbReference>
<evidence type="ECO:0000313" key="6">
    <source>
        <dbReference type="EMBL" id="SDS25813.1"/>
    </source>
</evidence>
<evidence type="ECO:0000256" key="3">
    <source>
        <dbReference type="ARBA" id="ARBA00023163"/>
    </source>
</evidence>
<feature type="domain" description="HTH araC/xylS-type" evidence="4">
    <location>
        <begin position="163"/>
        <end position="261"/>
    </location>
</feature>
<gene>
    <name evidence="6" type="ORF">SAMN04489860_1150</name>
</gene>
<dbReference type="GO" id="GO:0043565">
    <property type="term" value="F:sequence-specific DNA binding"/>
    <property type="evidence" value="ECO:0007669"/>
    <property type="project" value="InterPro"/>
</dbReference>
<organism evidence="6 7">
    <name type="scientific">Paraoerskovia marina</name>
    <dbReference type="NCBI Taxonomy" id="545619"/>
    <lineage>
        <taxon>Bacteria</taxon>
        <taxon>Bacillati</taxon>
        <taxon>Actinomycetota</taxon>
        <taxon>Actinomycetes</taxon>
        <taxon>Micrococcales</taxon>
        <taxon>Cellulomonadaceae</taxon>
        <taxon>Paraoerskovia</taxon>
    </lineage>
</organism>
<keyword evidence="3" id="KW-0804">Transcription</keyword>
<proteinExistence type="predicted"/>
<dbReference type="Proteomes" id="UP000185663">
    <property type="component" value="Chromosome I"/>
</dbReference>
<dbReference type="SUPFAM" id="SSF46689">
    <property type="entry name" value="Homeodomain-like"/>
    <property type="match status" value="2"/>
</dbReference>
<feature type="domain" description="PAC" evidence="5">
    <location>
        <begin position="108"/>
        <end position="161"/>
    </location>
</feature>
<dbReference type="CDD" id="cd00130">
    <property type="entry name" value="PAS"/>
    <property type="match status" value="1"/>
</dbReference>
<dbReference type="Gene3D" id="3.30.450.20">
    <property type="entry name" value="PAS domain"/>
    <property type="match status" value="1"/>
</dbReference>
<dbReference type="InterPro" id="IPR013656">
    <property type="entry name" value="PAS_4"/>
</dbReference>
<name>A0A1H1QR80_9CELL</name>
<evidence type="ECO:0000259" key="4">
    <source>
        <dbReference type="PROSITE" id="PS01124"/>
    </source>
</evidence>
<dbReference type="InterPro" id="IPR000014">
    <property type="entry name" value="PAS"/>
</dbReference>
<dbReference type="AlphaFoldDB" id="A0A1H1QR80"/>
<protein>
    <submittedName>
        <fullName evidence="6">AraC-type DNA-binding protein</fullName>
    </submittedName>
</protein>
<dbReference type="InterPro" id="IPR035965">
    <property type="entry name" value="PAS-like_dom_sf"/>
</dbReference>
<evidence type="ECO:0000256" key="2">
    <source>
        <dbReference type="ARBA" id="ARBA00023125"/>
    </source>
</evidence>
<evidence type="ECO:0000256" key="1">
    <source>
        <dbReference type="ARBA" id="ARBA00023015"/>
    </source>
</evidence>
<sequence>MYDNAEPTPPPLPAAGLVTDASADGAERLLGALSPVMIALMDQLAQTMFCAKTPSGRYVAVNRVFVGRTNAKSRRDVVGRTAADLFVPELAERYAHQDAEVIRTGDPLRNELELIRRLGGTPGWFLTSKLPVRDVRGELVGLVSVSQDLHESDADDATMDSMTRLAAGIDAHLGSPLTTAELARLAGCSPDSLTRRVRRVFSLTPRQLVLRARVDRATELLTSTDLPIVDVASDSGFYDQPSFTRTFARLTGETPASFRRHSRR</sequence>
<dbReference type="GO" id="GO:0003700">
    <property type="term" value="F:DNA-binding transcription factor activity"/>
    <property type="evidence" value="ECO:0007669"/>
    <property type="project" value="InterPro"/>
</dbReference>
<dbReference type="eggNOG" id="COG2207">
    <property type="taxonomic scope" value="Bacteria"/>
</dbReference>
<evidence type="ECO:0000259" key="5">
    <source>
        <dbReference type="PROSITE" id="PS50113"/>
    </source>
</evidence>
<dbReference type="InterPro" id="IPR018062">
    <property type="entry name" value="HTH_AraC-typ_CS"/>
</dbReference>
<dbReference type="PROSITE" id="PS00041">
    <property type="entry name" value="HTH_ARAC_FAMILY_1"/>
    <property type="match status" value="1"/>
</dbReference>
<dbReference type="Gene3D" id="1.10.10.60">
    <property type="entry name" value="Homeodomain-like"/>
    <property type="match status" value="1"/>
</dbReference>
<dbReference type="InterPro" id="IPR018060">
    <property type="entry name" value="HTH_AraC"/>
</dbReference>
<dbReference type="SUPFAM" id="SSF55785">
    <property type="entry name" value="PYP-like sensor domain (PAS domain)"/>
    <property type="match status" value="1"/>
</dbReference>
<reference evidence="6 7" key="1">
    <citation type="submission" date="2016-10" db="EMBL/GenBank/DDBJ databases">
        <authorList>
            <person name="de Groot N.N."/>
        </authorList>
    </citation>
    <scope>NUCLEOTIDE SEQUENCE [LARGE SCALE GENOMIC DNA]</scope>
    <source>
        <strain evidence="6 7">DSM 22126</strain>
    </source>
</reference>
<dbReference type="PROSITE" id="PS01124">
    <property type="entry name" value="HTH_ARAC_FAMILY_2"/>
    <property type="match status" value="1"/>
</dbReference>
<keyword evidence="1" id="KW-0805">Transcription regulation</keyword>
<keyword evidence="7" id="KW-1185">Reference proteome</keyword>
<keyword evidence="2 6" id="KW-0238">DNA-binding</keyword>
<dbReference type="InterPro" id="IPR050204">
    <property type="entry name" value="AraC_XylS_family_regulators"/>
</dbReference>
<dbReference type="STRING" id="545619.SAMN04489860_1150"/>
<dbReference type="Pfam" id="PF12833">
    <property type="entry name" value="HTH_18"/>
    <property type="match status" value="1"/>
</dbReference>
<accession>A0A1H1QR80</accession>